<evidence type="ECO:0000313" key="5">
    <source>
        <dbReference type="EMBL" id="VEG74818.1"/>
    </source>
</evidence>
<keyword evidence="6" id="KW-1185">Reference proteome</keyword>
<dbReference type="Proteomes" id="UP000276899">
    <property type="component" value="Chromosome"/>
</dbReference>
<dbReference type="PROSITE" id="PS50994">
    <property type="entry name" value="INTEGRASE"/>
    <property type="match status" value="1"/>
</dbReference>
<accession>A0A3S4U112</accession>
<organism evidence="4 6">
    <name type="scientific">Actinomyces slackii</name>
    <dbReference type="NCBI Taxonomy" id="52774"/>
    <lineage>
        <taxon>Bacteria</taxon>
        <taxon>Bacillati</taxon>
        <taxon>Actinomycetota</taxon>
        <taxon>Actinomycetes</taxon>
        <taxon>Actinomycetales</taxon>
        <taxon>Actinomycetaceae</taxon>
        <taxon>Actinomyces</taxon>
    </lineage>
</organism>
<evidence type="ECO:0000259" key="2">
    <source>
        <dbReference type="PROSITE" id="PS50994"/>
    </source>
</evidence>
<protein>
    <submittedName>
        <fullName evidence="4">Transposase and inactivated derivatives, IS30 family</fullName>
    </submittedName>
</protein>
<dbReference type="InterPro" id="IPR012337">
    <property type="entry name" value="RNaseH-like_sf"/>
</dbReference>
<dbReference type="KEGG" id="asla:NCTC11923_01460"/>
<dbReference type="STRING" id="1278298.GCA_000428685_02614"/>
<dbReference type="InterPro" id="IPR001584">
    <property type="entry name" value="Integrase_cat-core"/>
</dbReference>
<sequence length="453" mass="50501">MPAKEVPCLMWKCPRNPRTVVGMGSELSMGARAEITRKYATAYARASKGDKGRMLDEVCAVTGWSRDNARRRLTQAAKRPGGAKKEAPRPRGRKYSYDALKVLQKVWAASGGQCGKYLAASMPLLLDLLQSHGELDDEPRYTPQVRAELEAMSAATIDRYLAPVRAKDPVRGISTTKAGPLLRNSITIRKAGDEIEAAPGFFEVDTVAHCGPVLKGEFARTLNMTDVLTGWVFTRTMRNNAEKHIIAALDAAIDAVPFPLLGMDFDNGSEFINHGVVAWAGNLGIYFTRARPYRKNDQATIESKNNHLVRRYGFYYRYDTDTERATLNRLWSLVDDRLNFLTPTRKPVGWGTDKAGRRKRLYDAPATPLERLLSTDALTGQHKDELIAYRDSLNPAKIARRIHDLQASLIMQAKTKTDELYAAQIPSALPDVHHSIRVKKASRHPTRFAGIPT</sequence>
<evidence type="ECO:0000313" key="3">
    <source>
        <dbReference type="EMBL" id="VEG73458.1"/>
    </source>
</evidence>
<gene>
    <name evidence="3" type="ORF">NCTC11923_00063</name>
    <name evidence="4" type="ORF">NCTC11923_00433</name>
    <name evidence="5" type="ORF">NCTC11923_01460</name>
</gene>
<feature type="region of interest" description="Disordered" evidence="1">
    <location>
        <begin position="70"/>
        <end position="91"/>
    </location>
</feature>
<name>A0A3S4U112_9ACTO</name>
<dbReference type="GO" id="GO:0015074">
    <property type="term" value="P:DNA integration"/>
    <property type="evidence" value="ECO:0007669"/>
    <property type="project" value="InterPro"/>
</dbReference>
<evidence type="ECO:0000256" key="1">
    <source>
        <dbReference type="SAM" id="MobiDB-lite"/>
    </source>
</evidence>
<proteinExistence type="predicted"/>
<dbReference type="KEGG" id="asla:NCTC11923_00063"/>
<dbReference type="KEGG" id="asla:NCTC11923_00433"/>
<dbReference type="EMBL" id="LR134363">
    <property type="protein sequence ID" value="VEG73458.1"/>
    <property type="molecule type" value="Genomic_DNA"/>
</dbReference>
<dbReference type="Gene3D" id="3.30.420.10">
    <property type="entry name" value="Ribonuclease H-like superfamily/Ribonuclease H"/>
    <property type="match status" value="1"/>
</dbReference>
<dbReference type="EMBL" id="LR134363">
    <property type="protein sequence ID" value="VEG74818.1"/>
    <property type="molecule type" value="Genomic_DNA"/>
</dbReference>
<feature type="domain" description="Integrase catalytic" evidence="2">
    <location>
        <begin position="195"/>
        <end position="376"/>
    </location>
</feature>
<reference evidence="4 6" key="1">
    <citation type="submission" date="2018-12" db="EMBL/GenBank/DDBJ databases">
        <authorList>
            <consortium name="Pathogen Informatics"/>
        </authorList>
    </citation>
    <scope>NUCLEOTIDE SEQUENCE [LARGE SCALE GENOMIC DNA]</scope>
    <source>
        <strain evidence="4 6">NCTC11923</strain>
    </source>
</reference>
<dbReference type="GO" id="GO:0003676">
    <property type="term" value="F:nucleic acid binding"/>
    <property type="evidence" value="ECO:0007669"/>
    <property type="project" value="InterPro"/>
</dbReference>
<dbReference type="AlphaFoldDB" id="A0A3S4U112"/>
<dbReference type="SUPFAM" id="SSF53098">
    <property type="entry name" value="Ribonuclease H-like"/>
    <property type="match status" value="1"/>
</dbReference>
<evidence type="ECO:0000313" key="6">
    <source>
        <dbReference type="Proteomes" id="UP000276899"/>
    </source>
</evidence>
<evidence type="ECO:0000313" key="4">
    <source>
        <dbReference type="EMBL" id="VEG73821.1"/>
    </source>
</evidence>
<dbReference type="InterPro" id="IPR036397">
    <property type="entry name" value="RNaseH_sf"/>
</dbReference>
<dbReference type="Pfam" id="PF00665">
    <property type="entry name" value="rve"/>
    <property type="match status" value="1"/>
</dbReference>
<dbReference type="EMBL" id="LR134363">
    <property type="protein sequence ID" value="VEG73821.1"/>
    <property type="molecule type" value="Genomic_DNA"/>
</dbReference>